<gene>
    <name evidence="2" type="ORF">EFK50_13865</name>
</gene>
<reference evidence="2 3" key="1">
    <citation type="submission" date="2018-11" db="EMBL/GenBank/DDBJ databases">
        <authorList>
            <person name="Li F."/>
        </authorList>
    </citation>
    <scope>NUCLEOTIDE SEQUENCE [LARGE SCALE GENOMIC DNA]</scope>
    <source>
        <strain evidence="2 3">Gsoil 097</strain>
    </source>
</reference>
<evidence type="ECO:0000313" key="2">
    <source>
        <dbReference type="EMBL" id="RNL62825.1"/>
    </source>
</evidence>
<feature type="region of interest" description="Disordered" evidence="1">
    <location>
        <begin position="176"/>
        <end position="201"/>
    </location>
</feature>
<organism evidence="2 3">
    <name type="scientific">Nocardioides marmoriginsengisoli</name>
    <dbReference type="NCBI Taxonomy" id="661483"/>
    <lineage>
        <taxon>Bacteria</taxon>
        <taxon>Bacillati</taxon>
        <taxon>Actinomycetota</taxon>
        <taxon>Actinomycetes</taxon>
        <taxon>Propionibacteriales</taxon>
        <taxon>Nocardioidaceae</taxon>
        <taxon>Nocardioides</taxon>
    </lineage>
</organism>
<protein>
    <submittedName>
        <fullName evidence="2">Uncharacterized protein</fullName>
    </submittedName>
</protein>
<dbReference type="Proteomes" id="UP000267128">
    <property type="component" value="Unassembled WGS sequence"/>
</dbReference>
<dbReference type="EMBL" id="RJSE01000007">
    <property type="protein sequence ID" value="RNL62825.1"/>
    <property type="molecule type" value="Genomic_DNA"/>
</dbReference>
<dbReference type="OrthoDB" id="9776021at2"/>
<feature type="compositionally biased region" description="Low complexity" evidence="1">
    <location>
        <begin position="122"/>
        <end position="149"/>
    </location>
</feature>
<evidence type="ECO:0000256" key="1">
    <source>
        <dbReference type="SAM" id="MobiDB-lite"/>
    </source>
</evidence>
<accession>A0A3N0CHA1</accession>
<dbReference type="AlphaFoldDB" id="A0A3N0CHA1"/>
<sequence length="201" mass="20825">MAVAEELRELGAPTSKMSGATLMQSALSAFYPRSWLRGTPRPRTLVIEVSGSQKSPGPTKAKAETARHSWCASVNNHGGFGRWGYIEMTDPLEFKPASAIHVLLVPGGPASTTWGRRCRVATSSSSHSRSHSVSSTSQSTIQAGGAAGGLAAHGPVGAGAAAAGRAARPALTRCRAGLRGGSPRRGEATQETPWAAQLDRV</sequence>
<proteinExistence type="predicted"/>
<comment type="caution">
    <text evidence="2">The sequence shown here is derived from an EMBL/GenBank/DDBJ whole genome shotgun (WGS) entry which is preliminary data.</text>
</comment>
<keyword evidence="3" id="KW-1185">Reference proteome</keyword>
<feature type="region of interest" description="Disordered" evidence="1">
    <location>
        <begin position="121"/>
        <end position="149"/>
    </location>
</feature>
<name>A0A3N0CHA1_9ACTN</name>
<evidence type="ECO:0000313" key="3">
    <source>
        <dbReference type="Proteomes" id="UP000267128"/>
    </source>
</evidence>